<reference evidence="2 3" key="1">
    <citation type="journal article" date="2018" name="BMC Genomics">
        <title>Comparative genome analyses reveal sequence features reflecting distinct modes of host-adaptation between dicot and monocot powdery mildew.</title>
        <authorList>
            <person name="Wu Y."/>
            <person name="Ma X."/>
            <person name="Pan Z."/>
            <person name="Kale S.D."/>
            <person name="Song Y."/>
            <person name="King H."/>
            <person name="Zhang Q."/>
            <person name="Presley C."/>
            <person name="Deng X."/>
            <person name="Wei C.I."/>
            <person name="Xiao S."/>
        </authorList>
    </citation>
    <scope>NUCLEOTIDE SEQUENCE [LARGE SCALE GENOMIC DNA]</scope>
    <source>
        <strain evidence="2">UMSG2</strain>
    </source>
</reference>
<dbReference type="AlphaFoldDB" id="A0A420I6J4"/>
<organism evidence="2 3">
    <name type="scientific">Erysiphe neolycopersici</name>
    <dbReference type="NCBI Taxonomy" id="212602"/>
    <lineage>
        <taxon>Eukaryota</taxon>
        <taxon>Fungi</taxon>
        <taxon>Dikarya</taxon>
        <taxon>Ascomycota</taxon>
        <taxon>Pezizomycotina</taxon>
        <taxon>Leotiomycetes</taxon>
        <taxon>Erysiphales</taxon>
        <taxon>Erysiphaceae</taxon>
        <taxon>Erysiphe</taxon>
    </lineage>
</organism>
<sequence>MGLILHISLVIFAASAGEKGNSSLICEPSNKHTTITTVPIQNKTVQAENDIPDILSPNASYHGNESRSNISNNIDTLDDLESIEDLNLADQKHGLCSSS</sequence>
<proteinExistence type="predicted"/>
<comment type="caution">
    <text evidence="2">The sequence shown here is derived from an EMBL/GenBank/DDBJ whole genome shotgun (WGS) entry which is preliminary data.</text>
</comment>
<keyword evidence="1" id="KW-0732">Signal</keyword>
<keyword evidence="3" id="KW-1185">Reference proteome</keyword>
<accession>A0A420I6J4</accession>
<protein>
    <submittedName>
        <fullName evidence="2">Uncharacterized protein</fullName>
    </submittedName>
</protein>
<name>A0A420I6J4_9PEZI</name>
<evidence type="ECO:0000313" key="3">
    <source>
        <dbReference type="Proteomes" id="UP000286134"/>
    </source>
</evidence>
<feature type="signal peptide" evidence="1">
    <location>
        <begin position="1"/>
        <end position="17"/>
    </location>
</feature>
<evidence type="ECO:0000313" key="2">
    <source>
        <dbReference type="EMBL" id="RKF65327.1"/>
    </source>
</evidence>
<dbReference type="Proteomes" id="UP000286134">
    <property type="component" value="Unassembled WGS sequence"/>
</dbReference>
<dbReference type="EMBL" id="MCFK01000989">
    <property type="protein sequence ID" value="RKF65327.1"/>
    <property type="molecule type" value="Genomic_DNA"/>
</dbReference>
<feature type="chain" id="PRO_5019423097" evidence="1">
    <location>
        <begin position="18"/>
        <end position="99"/>
    </location>
</feature>
<evidence type="ECO:0000256" key="1">
    <source>
        <dbReference type="SAM" id="SignalP"/>
    </source>
</evidence>
<gene>
    <name evidence="2" type="ORF">OnM2_05983</name>
</gene>